<dbReference type="HAMAP" id="MF_01147">
    <property type="entry name" value="Lgt"/>
    <property type="match status" value="1"/>
</dbReference>
<comment type="function">
    <text evidence="7">Catalyzes the transfer of the diacylglyceryl group from phosphatidylglycerol to the sulfhydryl group of the N-terminal cysteine of a prolipoprotein, the first step in the formation of mature lipoproteins.</text>
</comment>
<dbReference type="NCBIfam" id="NF000778">
    <property type="entry name" value="PRK00052.3-4"/>
    <property type="match status" value="1"/>
</dbReference>
<name>A0A9D2B2B7_9FIRM</name>
<dbReference type="PANTHER" id="PTHR30589:SF0">
    <property type="entry name" value="PHOSPHATIDYLGLYCEROL--PROLIPOPROTEIN DIACYLGLYCERYL TRANSFERASE"/>
    <property type="match status" value="1"/>
</dbReference>
<comment type="pathway">
    <text evidence="7">Protein modification; lipoprotein biosynthesis (diacylglyceryl transfer).</text>
</comment>
<comment type="subcellular location">
    <subcellularLocation>
        <location evidence="7">Cell membrane</location>
        <topology evidence="7">Multi-pass membrane protein</topology>
    </subcellularLocation>
</comment>
<dbReference type="Pfam" id="PF01790">
    <property type="entry name" value="LGT"/>
    <property type="match status" value="1"/>
</dbReference>
<organism evidence="8 9">
    <name type="scientific">Candidatus Blautia gallistercoris</name>
    <dbReference type="NCBI Taxonomy" id="2838490"/>
    <lineage>
        <taxon>Bacteria</taxon>
        <taxon>Bacillati</taxon>
        <taxon>Bacillota</taxon>
        <taxon>Clostridia</taxon>
        <taxon>Lachnospirales</taxon>
        <taxon>Lachnospiraceae</taxon>
        <taxon>Blautia</taxon>
    </lineage>
</organism>
<evidence type="ECO:0000256" key="5">
    <source>
        <dbReference type="ARBA" id="ARBA00022989"/>
    </source>
</evidence>
<gene>
    <name evidence="7" type="primary">lgt</name>
    <name evidence="8" type="ORF">IAA45_04245</name>
</gene>
<comment type="caution">
    <text evidence="8">The sequence shown here is derived from an EMBL/GenBank/DDBJ whole genome shotgun (WGS) entry which is preliminary data.</text>
</comment>
<evidence type="ECO:0000256" key="4">
    <source>
        <dbReference type="ARBA" id="ARBA00022692"/>
    </source>
</evidence>
<keyword evidence="8" id="KW-0328">Glycosyltransferase</keyword>
<dbReference type="PANTHER" id="PTHR30589">
    <property type="entry name" value="PROLIPOPROTEIN DIACYLGLYCERYL TRANSFERASE"/>
    <property type="match status" value="1"/>
</dbReference>
<dbReference type="EC" id="2.5.1.145" evidence="7"/>
<reference evidence="8" key="2">
    <citation type="submission" date="2021-04" db="EMBL/GenBank/DDBJ databases">
        <authorList>
            <person name="Gilroy R."/>
        </authorList>
    </citation>
    <scope>NUCLEOTIDE SEQUENCE</scope>
    <source>
        <strain evidence="8">ChiSjej1B19-8411</strain>
    </source>
</reference>
<feature type="transmembrane region" description="Helical" evidence="7">
    <location>
        <begin position="45"/>
        <end position="65"/>
    </location>
</feature>
<evidence type="ECO:0000313" key="9">
    <source>
        <dbReference type="Proteomes" id="UP000886817"/>
    </source>
</evidence>
<feature type="transmembrane region" description="Helical" evidence="7">
    <location>
        <begin position="219"/>
        <end position="240"/>
    </location>
</feature>
<keyword evidence="4 7" id="KW-0812">Transmembrane</keyword>
<keyword evidence="6 7" id="KW-0472">Membrane</keyword>
<dbReference type="Proteomes" id="UP000886817">
    <property type="component" value="Unassembled WGS sequence"/>
</dbReference>
<feature type="transmembrane region" description="Helical" evidence="7">
    <location>
        <begin position="85"/>
        <end position="103"/>
    </location>
</feature>
<dbReference type="InterPro" id="IPR001640">
    <property type="entry name" value="Lgt"/>
</dbReference>
<evidence type="ECO:0000256" key="6">
    <source>
        <dbReference type="ARBA" id="ARBA00023136"/>
    </source>
</evidence>
<proteinExistence type="inferred from homology"/>
<dbReference type="AlphaFoldDB" id="A0A9D2B2B7"/>
<keyword evidence="2 7" id="KW-1003">Cell membrane</keyword>
<reference evidence="8" key="1">
    <citation type="journal article" date="2021" name="PeerJ">
        <title>Extensive microbial diversity within the chicken gut microbiome revealed by metagenomics and culture.</title>
        <authorList>
            <person name="Gilroy R."/>
            <person name="Ravi A."/>
            <person name="Getino M."/>
            <person name="Pursley I."/>
            <person name="Horton D.L."/>
            <person name="Alikhan N.F."/>
            <person name="Baker D."/>
            <person name="Gharbi K."/>
            <person name="Hall N."/>
            <person name="Watson M."/>
            <person name="Adriaenssens E.M."/>
            <person name="Foster-Nyarko E."/>
            <person name="Jarju S."/>
            <person name="Secka A."/>
            <person name="Antonio M."/>
            <person name="Oren A."/>
            <person name="Chaudhuri R.R."/>
            <person name="La Ragione R."/>
            <person name="Hildebrand F."/>
            <person name="Pallen M.J."/>
        </authorList>
    </citation>
    <scope>NUCLEOTIDE SEQUENCE</scope>
    <source>
        <strain evidence="8">ChiSjej1B19-8411</strain>
    </source>
</reference>
<feature type="binding site" evidence="7">
    <location>
        <position position="128"/>
    </location>
    <ligand>
        <name>a 1,2-diacyl-sn-glycero-3-phospho-(1'-sn-glycerol)</name>
        <dbReference type="ChEBI" id="CHEBI:64716"/>
    </ligand>
</feature>
<dbReference type="GO" id="GO:0008961">
    <property type="term" value="F:phosphatidylglycerol-prolipoprotein diacylglyceryl transferase activity"/>
    <property type="evidence" value="ECO:0007669"/>
    <property type="project" value="UniProtKB-UniRule"/>
</dbReference>
<evidence type="ECO:0000256" key="2">
    <source>
        <dbReference type="ARBA" id="ARBA00022475"/>
    </source>
</evidence>
<dbReference type="GO" id="GO:0005886">
    <property type="term" value="C:plasma membrane"/>
    <property type="evidence" value="ECO:0007669"/>
    <property type="project" value="UniProtKB-SubCell"/>
</dbReference>
<sequence>MKPELFTIGSFTVHSYGLLIGIGVILCTLLGMYRAKKRDKNQEAVLDLVILCVVVGFLGAKLLYVIVEWDRFLRDPMSLLGSEGFVVYGGIIAGVLAAMAYCRWKKIRFLEYFDLVMPGVALAQGFGRIGCFMAGCCYGRETDSFLGVVFPEESLAPAGVKLLPTQLFSAAGDFLIVLALLWYEKRARHTGDVGVMYLLLYGVGRFCIEFLRADERGGIGVLSTSQIISVFIVAGAAFLLRYNHKKAEKVLQSE</sequence>
<protein>
    <recommendedName>
        <fullName evidence="7">Phosphatidylglycerol--prolipoprotein diacylglyceryl transferase</fullName>
        <ecNumber evidence="7">2.5.1.145</ecNumber>
    </recommendedName>
</protein>
<keyword evidence="5 7" id="KW-1133">Transmembrane helix</keyword>
<feature type="transmembrane region" description="Helical" evidence="7">
    <location>
        <begin position="195"/>
        <end position="213"/>
    </location>
</feature>
<evidence type="ECO:0000256" key="1">
    <source>
        <dbReference type="ARBA" id="ARBA00007150"/>
    </source>
</evidence>
<keyword evidence="3 7" id="KW-0808">Transferase</keyword>
<comment type="catalytic activity">
    <reaction evidence="7">
        <text>L-cysteinyl-[prolipoprotein] + a 1,2-diacyl-sn-glycero-3-phospho-(1'-sn-glycerol) = an S-1,2-diacyl-sn-glyceryl-L-cysteinyl-[prolipoprotein] + sn-glycerol 1-phosphate + H(+)</text>
        <dbReference type="Rhea" id="RHEA:56712"/>
        <dbReference type="Rhea" id="RHEA-COMP:14679"/>
        <dbReference type="Rhea" id="RHEA-COMP:14680"/>
        <dbReference type="ChEBI" id="CHEBI:15378"/>
        <dbReference type="ChEBI" id="CHEBI:29950"/>
        <dbReference type="ChEBI" id="CHEBI:57685"/>
        <dbReference type="ChEBI" id="CHEBI:64716"/>
        <dbReference type="ChEBI" id="CHEBI:140658"/>
        <dbReference type="EC" id="2.5.1.145"/>
    </reaction>
</comment>
<feature type="transmembrane region" description="Helical" evidence="7">
    <location>
        <begin position="13"/>
        <end position="33"/>
    </location>
</feature>
<dbReference type="EMBL" id="DXEX01000098">
    <property type="protein sequence ID" value="HIX58912.1"/>
    <property type="molecule type" value="Genomic_DNA"/>
</dbReference>
<evidence type="ECO:0000256" key="7">
    <source>
        <dbReference type="HAMAP-Rule" id="MF_01147"/>
    </source>
</evidence>
<dbReference type="NCBIfam" id="TIGR00544">
    <property type="entry name" value="lgt"/>
    <property type="match status" value="1"/>
</dbReference>
<evidence type="ECO:0000313" key="8">
    <source>
        <dbReference type="EMBL" id="HIX58912.1"/>
    </source>
</evidence>
<accession>A0A9D2B2B7</accession>
<evidence type="ECO:0000256" key="3">
    <source>
        <dbReference type="ARBA" id="ARBA00022679"/>
    </source>
</evidence>
<dbReference type="GO" id="GO:0042158">
    <property type="term" value="P:lipoprotein biosynthetic process"/>
    <property type="evidence" value="ECO:0007669"/>
    <property type="project" value="UniProtKB-UniRule"/>
</dbReference>
<comment type="similarity">
    <text evidence="1 7">Belongs to the Lgt family.</text>
</comment>